<dbReference type="EMBL" id="MLAK01000677">
    <property type="protein sequence ID" value="OHT08128.1"/>
    <property type="molecule type" value="Genomic_DNA"/>
</dbReference>
<dbReference type="GO" id="GO:0031416">
    <property type="term" value="C:NatB complex"/>
    <property type="evidence" value="ECO:0007669"/>
    <property type="project" value="TreeGrafter"/>
</dbReference>
<evidence type="ECO:0000256" key="1">
    <source>
        <dbReference type="ARBA" id="ARBA00006298"/>
    </source>
</evidence>
<accession>A0A1J4KB47</accession>
<dbReference type="AlphaFoldDB" id="A0A1J4KB47"/>
<comment type="similarity">
    <text evidence="1">Belongs to the MDM20/NAA25 family.</text>
</comment>
<dbReference type="InterPro" id="IPR019183">
    <property type="entry name" value="NAA25_NatB_aux_su"/>
</dbReference>
<name>A0A1J4KB47_9EUKA</name>
<protein>
    <submittedName>
        <fullName evidence="2">Uncharacterized protein</fullName>
    </submittedName>
</protein>
<dbReference type="GeneID" id="94837892"/>
<evidence type="ECO:0000313" key="2">
    <source>
        <dbReference type="EMBL" id="OHT08128.1"/>
    </source>
</evidence>
<dbReference type="Proteomes" id="UP000179807">
    <property type="component" value="Unassembled WGS sequence"/>
</dbReference>
<dbReference type="PANTHER" id="PTHR22767:SF3">
    <property type="entry name" value="N-ALPHA-ACETYLTRANSFERASE 25, NATB AUXILIARY SUBUNIT"/>
    <property type="match status" value="1"/>
</dbReference>
<dbReference type="VEuPathDB" id="TrichDB:TRFO_23496"/>
<organism evidence="2 3">
    <name type="scientific">Tritrichomonas foetus</name>
    <dbReference type="NCBI Taxonomy" id="1144522"/>
    <lineage>
        <taxon>Eukaryota</taxon>
        <taxon>Metamonada</taxon>
        <taxon>Parabasalia</taxon>
        <taxon>Tritrichomonadida</taxon>
        <taxon>Tritrichomonadidae</taxon>
        <taxon>Tritrichomonas</taxon>
    </lineage>
</organism>
<keyword evidence="3" id="KW-1185">Reference proteome</keyword>
<gene>
    <name evidence="2" type="ORF">TRFO_23496</name>
</gene>
<proteinExistence type="inferred from homology"/>
<reference evidence="2" key="1">
    <citation type="submission" date="2016-10" db="EMBL/GenBank/DDBJ databases">
        <authorList>
            <person name="Benchimol M."/>
            <person name="Almeida L.G."/>
            <person name="Vasconcelos A.T."/>
            <person name="Perreira-Neves A."/>
            <person name="Rosa I.A."/>
            <person name="Tasca T."/>
            <person name="Bogo M.R."/>
            <person name="de Souza W."/>
        </authorList>
    </citation>
    <scope>NUCLEOTIDE SEQUENCE [LARGE SCALE GENOMIC DNA]</scope>
    <source>
        <strain evidence="2">K</strain>
    </source>
</reference>
<sequence length="705" mass="80081">MSKLTDQQIVQLKPIIRKFTELLDNIEKGDPKRIPRLMKDFEKTKFPKFSPPFLKTANAFLANRNGETEKAIVLAREVADTKTTEGNICNTLIHIFKTFNESKYLTDVYQRIIDANPNEPDPLLWNLPFQLSISNFVKAQELAMKYVQLSKNHIKDKEVSIIFAAVCSYFRAKFDKPMYYKFAVKFIDSVTYRNPDLAEIKVNSLLNEDPNNRQNFETALSYLQTKEIADMFSYNPLQYLRMLIKIHKALGNNDKIGQLASQILREVNADSLDEWKLVVEHCQDAENIINELASKNEKLRGPQLARIELALHQKKDALPFIIEYANKYSEKPYLLGDIKPYLTNDVLPKLADVKDSAIQCLVKNSFTGEVDGERTANMRAQDLLRKNDRNSFIEAANVLSPYKDQSTSRVFLMRIAGLLGATTAQNKLWTEQKLEGIQYLSLLSLYFGNALRSWDLETLRTMAKHTISFCEKGTGQSTSHINAAINNYNFLVVDMATAFLRQITNNISLYGMKVINDWLHIIEDPANITPFKFEKYVPLEKVEQLEERTDESVFPLFFNDETLHSLVFPSARNEIKLISATTRILFAMKLAPSNVKEYVTELASITTGDAAEWKVFADFVQSECKTLNLESCNNVFVLGSLALAAKLANSSADIKEKISSTVAAASENLIGSLKLDELPEVYKTENEGQTKAINSAKELIMKILK</sequence>
<dbReference type="RefSeq" id="XP_068361264.1">
    <property type="nucleotide sequence ID" value="XM_068503188.1"/>
</dbReference>
<dbReference type="PANTHER" id="PTHR22767">
    <property type="entry name" value="N-TERMINAL ACETYLTRANSFERASE-RELATED"/>
    <property type="match status" value="1"/>
</dbReference>
<dbReference type="Pfam" id="PF09797">
    <property type="entry name" value="NatB_MDM20"/>
    <property type="match status" value="1"/>
</dbReference>
<comment type="caution">
    <text evidence="2">The sequence shown here is derived from an EMBL/GenBank/DDBJ whole genome shotgun (WGS) entry which is preliminary data.</text>
</comment>
<evidence type="ECO:0000313" key="3">
    <source>
        <dbReference type="Proteomes" id="UP000179807"/>
    </source>
</evidence>
<dbReference type="OrthoDB" id="1874341at2759"/>